<evidence type="ECO:0000313" key="2">
    <source>
        <dbReference type="Proteomes" id="UP000182658"/>
    </source>
</evidence>
<keyword evidence="2" id="KW-1185">Reference proteome</keyword>
<dbReference type="AlphaFoldDB" id="A0A1J7IXC7"/>
<protein>
    <submittedName>
        <fullName evidence="1">Uncharacterized protein</fullName>
    </submittedName>
</protein>
<dbReference type="EMBL" id="KV875101">
    <property type="protein sequence ID" value="OIW25729.1"/>
    <property type="molecule type" value="Genomic_DNA"/>
</dbReference>
<accession>A0A1J7IXC7</accession>
<name>A0A1J7IXC7_9PEZI</name>
<sequence>MENTPYQIPALRGEENMHQWNSRLLQTLDLHGSTDYILKTSAEVTKSNHGKRFVFGLISQSISPVRKDLENAGWDFDATVEGQDPKDLYDLILRTIDKTGEAIRTRKLVDEFTRVRPSMYATFKGYMRRLRPLRRRLRERVPDLSDEACVRIVLAGVKECQFYAFLTVQMKAGGYYDGEPNWKKFISLMAAAAIREGVESAVMVQPRTDTLASTGKTTTSTTHQQNEQNPNHDFAYHDACGRHHKGGDGNCWKLHPHLCDEFMEKVRKADEATPLRRHDRTARVDQLDEEPEWCSWIRPWKDRRGLGSVNSFVLR</sequence>
<dbReference type="Proteomes" id="UP000182658">
    <property type="component" value="Unassembled WGS sequence"/>
</dbReference>
<reference evidence="1 2" key="1">
    <citation type="submission" date="2016-10" db="EMBL/GenBank/DDBJ databases">
        <title>Draft genome sequence of Coniochaeta ligniaria NRRL30616, a lignocellulolytic fungus for bioabatement of inhibitors in plant biomass hydrolysates.</title>
        <authorList>
            <consortium name="DOE Joint Genome Institute"/>
            <person name="Jimenez D.J."/>
            <person name="Hector R.E."/>
            <person name="Riley R."/>
            <person name="Sun H."/>
            <person name="Grigoriev I.V."/>
            <person name="Van Elsas J.D."/>
            <person name="Nichols N.N."/>
        </authorList>
    </citation>
    <scope>NUCLEOTIDE SEQUENCE [LARGE SCALE GENOMIC DNA]</scope>
    <source>
        <strain evidence="1 2">NRRL 30616</strain>
    </source>
</reference>
<gene>
    <name evidence="1" type="ORF">CONLIGDRAFT_708494</name>
</gene>
<dbReference type="STRING" id="1408157.A0A1J7IXC7"/>
<dbReference type="OrthoDB" id="4560010at2759"/>
<proteinExistence type="predicted"/>
<dbReference type="InParanoid" id="A0A1J7IXC7"/>
<organism evidence="1 2">
    <name type="scientific">Coniochaeta ligniaria NRRL 30616</name>
    <dbReference type="NCBI Taxonomy" id="1408157"/>
    <lineage>
        <taxon>Eukaryota</taxon>
        <taxon>Fungi</taxon>
        <taxon>Dikarya</taxon>
        <taxon>Ascomycota</taxon>
        <taxon>Pezizomycotina</taxon>
        <taxon>Sordariomycetes</taxon>
        <taxon>Sordariomycetidae</taxon>
        <taxon>Coniochaetales</taxon>
        <taxon>Coniochaetaceae</taxon>
        <taxon>Coniochaeta</taxon>
    </lineage>
</organism>
<evidence type="ECO:0000313" key="1">
    <source>
        <dbReference type="EMBL" id="OIW25729.1"/>
    </source>
</evidence>